<dbReference type="Gene3D" id="3.30.1360.70">
    <property type="entry name" value="Arginyl tRNA synthetase N-terminal domain"/>
    <property type="match status" value="1"/>
</dbReference>
<evidence type="ECO:0000256" key="9">
    <source>
        <dbReference type="HAMAP-Rule" id="MF_00123"/>
    </source>
</evidence>
<dbReference type="CDD" id="cd00671">
    <property type="entry name" value="ArgRS_core"/>
    <property type="match status" value="1"/>
</dbReference>
<evidence type="ECO:0000313" key="14">
    <source>
        <dbReference type="Proteomes" id="UP000029712"/>
    </source>
</evidence>
<dbReference type="SUPFAM" id="SSF52374">
    <property type="entry name" value="Nucleotidylyl transferase"/>
    <property type="match status" value="1"/>
</dbReference>
<dbReference type="SMART" id="SM00836">
    <property type="entry name" value="DALR_1"/>
    <property type="match status" value="1"/>
</dbReference>
<keyword evidence="7 9" id="KW-0030">Aminoacyl-tRNA synthetase</keyword>
<organism evidence="13 14">
    <name type="scientific">Metamycoplasma hominis</name>
    <name type="common">Mycoplasma hominis</name>
    <dbReference type="NCBI Taxonomy" id="2098"/>
    <lineage>
        <taxon>Bacteria</taxon>
        <taxon>Bacillati</taxon>
        <taxon>Mycoplasmatota</taxon>
        <taxon>Mycoplasmoidales</taxon>
        <taxon>Metamycoplasmataceae</taxon>
        <taxon>Metamycoplasma</taxon>
    </lineage>
</organism>
<keyword evidence="2 9" id="KW-0963">Cytoplasm</keyword>
<dbReference type="InterPro" id="IPR008909">
    <property type="entry name" value="DALR_anticod-bd"/>
</dbReference>
<dbReference type="EMBL" id="CP033021">
    <property type="protein sequence ID" value="AYN65185.1"/>
    <property type="molecule type" value="Genomic_DNA"/>
</dbReference>
<accession>A0A454C938</accession>
<feature type="domain" description="Arginyl tRNA synthetase N-terminal" evidence="12">
    <location>
        <begin position="4"/>
        <end position="88"/>
    </location>
</feature>
<sequence>MNMKTTKDIIIASLNEALEKLNISKPIVLTESKNYGDYSSNIALTLQKDLGKKAIDIAQEIVRNIDLNKFKEISEIKVAEPGFINFWVSNSVIANTINQINNEGSTYGSIDPKGKGAINVEFVSANPTGYLHIGHARNAAIGATLCNILEKAGHRVVREYLVNDYGNQMNKMADSIFARYQQIFNPEFPMPEDSYHGGDMIEFAQAFYNIHKDEYKNVEYTDEIRKIFRSFGRDFALKNIIEDMKKFGVTFDIFTSEAEQYAKNRVWPAIHRLKTTYKKDGATWLETTKGGKDDKDRVIIKSNGDSTYFCADIAYHEQKLLELNDPNGKIVDIWGADHSGYVERVKFSFEDLGHRRDQIEILLFQLIRIMKNGKEVKMSKRLGTSLTLRELAEEVGNDAIRYFLIDRSYNSRIDFDINKVTDNNENNPMYIIKYAHARACQLLDKVGIENPIASDELDNEYAQKLVAELKEYPELISTMAKTYKVNLLPPYLLKLSKAFNSFYSNTKVLGSPNEQSLAALVKATKIVLADGLKLMDIEAPEKM</sequence>
<dbReference type="Pfam" id="PF03485">
    <property type="entry name" value="Arg_tRNA_synt_N"/>
    <property type="match status" value="1"/>
</dbReference>
<evidence type="ECO:0000256" key="10">
    <source>
        <dbReference type="RuleBase" id="RU363038"/>
    </source>
</evidence>
<evidence type="ECO:0000256" key="7">
    <source>
        <dbReference type="ARBA" id="ARBA00023146"/>
    </source>
</evidence>
<evidence type="ECO:0000256" key="8">
    <source>
        <dbReference type="ARBA" id="ARBA00049339"/>
    </source>
</evidence>
<dbReference type="OMA" id="YEFKWER"/>
<dbReference type="PROSITE" id="PS00178">
    <property type="entry name" value="AA_TRNA_LIGASE_I"/>
    <property type="match status" value="1"/>
</dbReference>
<evidence type="ECO:0000256" key="6">
    <source>
        <dbReference type="ARBA" id="ARBA00022917"/>
    </source>
</evidence>
<evidence type="ECO:0000259" key="12">
    <source>
        <dbReference type="SMART" id="SM01016"/>
    </source>
</evidence>
<dbReference type="SMART" id="SM01016">
    <property type="entry name" value="Arg_tRNA_synt_N"/>
    <property type="match status" value="1"/>
</dbReference>
<evidence type="ECO:0000313" key="13">
    <source>
        <dbReference type="EMBL" id="AYN65185.1"/>
    </source>
</evidence>
<comment type="catalytic activity">
    <reaction evidence="8 9">
        <text>tRNA(Arg) + L-arginine + ATP = L-arginyl-tRNA(Arg) + AMP + diphosphate</text>
        <dbReference type="Rhea" id="RHEA:20301"/>
        <dbReference type="Rhea" id="RHEA-COMP:9658"/>
        <dbReference type="Rhea" id="RHEA-COMP:9673"/>
        <dbReference type="ChEBI" id="CHEBI:30616"/>
        <dbReference type="ChEBI" id="CHEBI:32682"/>
        <dbReference type="ChEBI" id="CHEBI:33019"/>
        <dbReference type="ChEBI" id="CHEBI:78442"/>
        <dbReference type="ChEBI" id="CHEBI:78513"/>
        <dbReference type="ChEBI" id="CHEBI:456215"/>
        <dbReference type="EC" id="6.1.1.19"/>
    </reaction>
</comment>
<dbReference type="NCBIfam" id="TIGR00456">
    <property type="entry name" value="argS"/>
    <property type="match status" value="1"/>
</dbReference>
<name>A0A454C938_METHO</name>
<feature type="domain" description="DALR anticodon binding" evidence="11">
    <location>
        <begin position="432"/>
        <end position="543"/>
    </location>
</feature>
<dbReference type="OrthoDB" id="9805987at2"/>
<dbReference type="Gene3D" id="1.10.730.10">
    <property type="entry name" value="Isoleucyl-tRNA Synthetase, Domain 1"/>
    <property type="match status" value="1"/>
</dbReference>
<dbReference type="AlphaFoldDB" id="A0A454C938"/>
<keyword evidence="3 9" id="KW-0436">Ligase</keyword>
<dbReference type="InterPro" id="IPR009080">
    <property type="entry name" value="tRNAsynth_Ia_anticodon-bd"/>
</dbReference>
<dbReference type="Pfam" id="PF05746">
    <property type="entry name" value="DALR_1"/>
    <property type="match status" value="1"/>
</dbReference>
<dbReference type="SUPFAM" id="SSF55190">
    <property type="entry name" value="Arginyl-tRNA synthetase (ArgRS), N-terminal 'additional' domain"/>
    <property type="match status" value="1"/>
</dbReference>
<dbReference type="GO" id="GO:0004814">
    <property type="term" value="F:arginine-tRNA ligase activity"/>
    <property type="evidence" value="ECO:0007669"/>
    <property type="project" value="UniProtKB-UniRule"/>
</dbReference>
<dbReference type="InterPro" id="IPR035684">
    <property type="entry name" value="ArgRS_core"/>
</dbReference>
<gene>
    <name evidence="9" type="primary">argS</name>
    <name evidence="13" type="ORF">KN71_000420</name>
</gene>
<dbReference type="PRINTS" id="PR01038">
    <property type="entry name" value="TRNASYNTHARG"/>
</dbReference>
<protein>
    <recommendedName>
        <fullName evidence="9">Arginine--tRNA ligase</fullName>
        <ecNumber evidence="9">6.1.1.19</ecNumber>
    </recommendedName>
    <alternativeName>
        <fullName evidence="9">Arginyl-tRNA synthetase</fullName>
        <shortName evidence="9">ArgRS</shortName>
    </alternativeName>
</protein>
<comment type="subcellular location">
    <subcellularLocation>
        <location evidence="9">Cytoplasm</location>
    </subcellularLocation>
</comment>
<dbReference type="SUPFAM" id="SSF47323">
    <property type="entry name" value="Anticodon-binding domain of a subclass of class I aminoacyl-tRNA synthetases"/>
    <property type="match status" value="1"/>
</dbReference>
<dbReference type="Gene3D" id="3.40.50.620">
    <property type="entry name" value="HUPs"/>
    <property type="match status" value="1"/>
</dbReference>
<dbReference type="InterPro" id="IPR001278">
    <property type="entry name" value="Arg-tRNA-ligase"/>
</dbReference>
<dbReference type="EC" id="6.1.1.19" evidence="9"/>
<reference evidence="13 14" key="1">
    <citation type="submission" date="2014-08" db="EMBL/GenBank/DDBJ databases">
        <authorList>
            <person name="Kuleshov K."/>
            <person name="Dedkov V."/>
            <person name="Markelov M."/>
            <person name="Pimkina E."/>
        </authorList>
    </citation>
    <scope>NUCLEOTIDE SEQUENCE [LARGE SCALE GENOMIC DNA]</scope>
    <source>
        <strain evidence="14">TOA</strain>
    </source>
</reference>
<keyword evidence="6 9" id="KW-0648">Protein biosynthesis</keyword>
<evidence type="ECO:0000259" key="11">
    <source>
        <dbReference type="SMART" id="SM00836"/>
    </source>
</evidence>
<comment type="similarity">
    <text evidence="1 9 10">Belongs to the class-I aminoacyl-tRNA synthetase family.</text>
</comment>
<dbReference type="InterPro" id="IPR036695">
    <property type="entry name" value="Arg-tRNA-synth_N_sf"/>
</dbReference>
<dbReference type="PANTHER" id="PTHR11956">
    <property type="entry name" value="ARGINYL-TRNA SYNTHETASE"/>
    <property type="match status" value="1"/>
</dbReference>
<dbReference type="InterPro" id="IPR001412">
    <property type="entry name" value="aa-tRNA-synth_I_CS"/>
</dbReference>
<dbReference type="Pfam" id="PF00750">
    <property type="entry name" value="tRNA-synt_1d"/>
    <property type="match status" value="1"/>
</dbReference>
<dbReference type="InterPro" id="IPR005148">
    <property type="entry name" value="Arg-tRNA-synth_N"/>
</dbReference>
<dbReference type="GO" id="GO:0005737">
    <property type="term" value="C:cytoplasm"/>
    <property type="evidence" value="ECO:0007669"/>
    <property type="project" value="UniProtKB-SubCell"/>
</dbReference>
<dbReference type="InterPro" id="IPR014729">
    <property type="entry name" value="Rossmann-like_a/b/a_fold"/>
</dbReference>
<dbReference type="PANTHER" id="PTHR11956:SF5">
    <property type="entry name" value="ARGININE--TRNA LIGASE, CYTOPLASMIC"/>
    <property type="match status" value="1"/>
</dbReference>
<evidence type="ECO:0000256" key="1">
    <source>
        <dbReference type="ARBA" id="ARBA00005594"/>
    </source>
</evidence>
<dbReference type="Proteomes" id="UP000029712">
    <property type="component" value="Chromosome"/>
</dbReference>
<keyword evidence="4 9" id="KW-0547">Nucleotide-binding</keyword>
<evidence type="ECO:0000256" key="5">
    <source>
        <dbReference type="ARBA" id="ARBA00022840"/>
    </source>
</evidence>
<evidence type="ECO:0000256" key="2">
    <source>
        <dbReference type="ARBA" id="ARBA00022490"/>
    </source>
</evidence>
<dbReference type="HAMAP" id="MF_00123">
    <property type="entry name" value="Arg_tRNA_synth"/>
    <property type="match status" value="1"/>
</dbReference>
<evidence type="ECO:0000256" key="3">
    <source>
        <dbReference type="ARBA" id="ARBA00022598"/>
    </source>
</evidence>
<dbReference type="GO" id="GO:0005524">
    <property type="term" value="F:ATP binding"/>
    <property type="evidence" value="ECO:0007669"/>
    <property type="project" value="UniProtKB-UniRule"/>
</dbReference>
<evidence type="ECO:0000256" key="4">
    <source>
        <dbReference type="ARBA" id="ARBA00022741"/>
    </source>
</evidence>
<comment type="subunit">
    <text evidence="9">Monomer.</text>
</comment>
<dbReference type="GO" id="GO:0006420">
    <property type="term" value="P:arginyl-tRNA aminoacylation"/>
    <property type="evidence" value="ECO:0007669"/>
    <property type="project" value="UniProtKB-UniRule"/>
</dbReference>
<keyword evidence="5 9" id="KW-0067">ATP-binding</keyword>
<reference evidence="13 14" key="2">
    <citation type="submission" date="2018-10" db="EMBL/GenBank/DDBJ databases">
        <title>Detection and isolation of Mycoplasma hominis as a predominant microorganism from pelvic cavity of patient with salpingitis and tubo-ovarian abscess.</title>
        <authorList>
            <person name="Guschin A.E."/>
            <person name="Khayrullina G.A."/>
            <person name="Rakovskaya I.V."/>
            <person name="Shelenkov A.A."/>
            <person name="Shagin D.A."/>
        </authorList>
    </citation>
    <scope>NUCLEOTIDE SEQUENCE [LARGE SCALE GENOMIC DNA]</scope>
    <source>
        <strain evidence="14">TOA</strain>
    </source>
</reference>
<feature type="short sequence motif" description="'HIGH' region" evidence="9">
    <location>
        <begin position="125"/>
        <end position="135"/>
    </location>
</feature>
<proteinExistence type="inferred from homology"/>